<evidence type="ECO:0000256" key="3">
    <source>
        <dbReference type="ARBA" id="ARBA00022692"/>
    </source>
</evidence>
<feature type="transmembrane region" description="Helical" evidence="10">
    <location>
        <begin position="144"/>
        <end position="172"/>
    </location>
</feature>
<feature type="transmembrane region" description="Helical" evidence="10">
    <location>
        <begin position="192"/>
        <end position="214"/>
    </location>
</feature>
<dbReference type="GO" id="GO:0004930">
    <property type="term" value="F:G protein-coupled receptor activity"/>
    <property type="evidence" value="ECO:0007669"/>
    <property type="project" value="UniProtKB-KW"/>
</dbReference>
<dbReference type="PANTHER" id="PTHR45695">
    <property type="entry name" value="LEUCOKININ RECEPTOR-RELATED"/>
    <property type="match status" value="1"/>
</dbReference>
<dbReference type="PRINTS" id="PR00237">
    <property type="entry name" value="GPCRRHODOPSN"/>
</dbReference>
<keyword evidence="6 10" id="KW-0472">Membrane</keyword>
<reference evidence="12 13" key="1">
    <citation type="submission" date="2024-11" db="EMBL/GenBank/DDBJ databases">
        <title>Chromosome-level genome assembly of the freshwater bivalve Anodonta woodiana.</title>
        <authorList>
            <person name="Chen X."/>
        </authorList>
    </citation>
    <scope>NUCLEOTIDE SEQUENCE [LARGE SCALE GENOMIC DNA]</scope>
    <source>
        <strain evidence="12">MN2024</strain>
        <tissue evidence="12">Gills</tissue>
    </source>
</reference>
<dbReference type="SMART" id="SM01381">
    <property type="entry name" value="7TM_GPCR_Srsx"/>
    <property type="match status" value="1"/>
</dbReference>
<organism evidence="12 13">
    <name type="scientific">Sinanodonta woodiana</name>
    <name type="common">Chinese pond mussel</name>
    <name type="synonym">Anodonta woodiana</name>
    <dbReference type="NCBI Taxonomy" id="1069815"/>
    <lineage>
        <taxon>Eukaryota</taxon>
        <taxon>Metazoa</taxon>
        <taxon>Spiralia</taxon>
        <taxon>Lophotrochozoa</taxon>
        <taxon>Mollusca</taxon>
        <taxon>Bivalvia</taxon>
        <taxon>Autobranchia</taxon>
        <taxon>Heteroconchia</taxon>
        <taxon>Palaeoheterodonta</taxon>
        <taxon>Unionida</taxon>
        <taxon>Unionoidea</taxon>
        <taxon>Unionidae</taxon>
        <taxon>Unioninae</taxon>
        <taxon>Sinanodonta</taxon>
    </lineage>
</organism>
<feature type="transmembrane region" description="Helical" evidence="10">
    <location>
        <begin position="67"/>
        <end position="86"/>
    </location>
</feature>
<accession>A0ABD3VSG7</accession>
<keyword evidence="7 9" id="KW-0675">Receptor</keyword>
<dbReference type="PRINTS" id="PR01012">
    <property type="entry name" value="NRPEPTIDEYR"/>
</dbReference>
<dbReference type="EMBL" id="JBJQND010000010">
    <property type="protein sequence ID" value="KAL3864391.1"/>
    <property type="molecule type" value="Genomic_DNA"/>
</dbReference>
<name>A0ABD3VSG7_SINWO</name>
<dbReference type="Pfam" id="PF00001">
    <property type="entry name" value="7tm_1"/>
    <property type="match status" value="1"/>
</dbReference>
<feature type="transmembrane region" description="Helical" evidence="10">
    <location>
        <begin position="277"/>
        <end position="298"/>
    </location>
</feature>
<dbReference type="Gene3D" id="1.20.1070.10">
    <property type="entry name" value="Rhodopsin 7-helix transmembrane proteins"/>
    <property type="match status" value="1"/>
</dbReference>
<evidence type="ECO:0000256" key="7">
    <source>
        <dbReference type="ARBA" id="ARBA00023170"/>
    </source>
</evidence>
<proteinExistence type="inferred from homology"/>
<comment type="similarity">
    <text evidence="2 9">Belongs to the G-protein coupled receptor 1 family.</text>
</comment>
<dbReference type="GO" id="GO:0016020">
    <property type="term" value="C:membrane"/>
    <property type="evidence" value="ECO:0007669"/>
    <property type="project" value="UniProtKB-SubCell"/>
</dbReference>
<dbReference type="AlphaFoldDB" id="A0ABD3VSG7"/>
<dbReference type="InterPro" id="IPR017452">
    <property type="entry name" value="GPCR_Rhodpsn_7TM"/>
</dbReference>
<protein>
    <recommendedName>
        <fullName evidence="11">G-protein coupled receptors family 1 profile domain-containing protein</fullName>
    </recommendedName>
</protein>
<dbReference type="InterPro" id="IPR000611">
    <property type="entry name" value="NPY_rcpt"/>
</dbReference>
<evidence type="ECO:0000259" key="11">
    <source>
        <dbReference type="PROSITE" id="PS50262"/>
    </source>
</evidence>
<keyword evidence="13" id="KW-1185">Reference proteome</keyword>
<dbReference type="PROSITE" id="PS50262">
    <property type="entry name" value="G_PROTEIN_RECEP_F1_2"/>
    <property type="match status" value="1"/>
</dbReference>
<comment type="caution">
    <text evidence="12">The sequence shown here is derived from an EMBL/GenBank/DDBJ whole genome shotgun (WGS) entry which is preliminary data.</text>
</comment>
<evidence type="ECO:0000256" key="6">
    <source>
        <dbReference type="ARBA" id="ARBA00023136"/>
    </source>
</evidence>
<keyword evidence="4 10" id="KW-1133">Transmembrane helix</keyword>
<evidence type="ECO:0000256" key="5">
    <source>
        <dbReference type="ARBA" id="ARBA00023040"/>
    </source>
</evidence>
<sequence length="346" mass="39224">MGGNLIDPVTNESLFTFLSEFYESWAGQTIIEVALLVLIICFGFTGNGMVLLAVLKNEKLRSITSILIANLAVTDILFAAGIPFIISTRIAHHWVFGDVVCKLFTYAQFVSGVCSILTLVTISVERYLCVCVSPRRKLTLRQTIIILSFVWLVSLCFPIPVAFAQTLVHINVDSKDFIFCGVQWPSSFHSEIYLGFMATLFFIIPLMVISFFYLRILCVVRKTMLNAGKNNDKSTKKQIRLNKMCVAVVFAFVLMWLPFFVVSFLGVHHKQIKSTHFTITIILALANTCQNPIIYGYFNYRFREQYKKMCCCKCFLENFCRKGQSNVYGTQTIEPASDARHSSSMV</sequence>
<evidence type="ECO:0000256" key="8">
    <source>
        <dbReference type="ARBA" id="ARBA00023224"/>
    </source>
</evidence>
<dbReference type="InterPro" id="IPR000276">
    <property type="entry name" value="GPCR_Rhodpsn"/>
</dbReference>
<comment type="subcellular location">
    <subcellularLocation>
        <location evidence="1">Membrane</location>
        <topology evidence="1">Multi-pass membrane protein</topology>
    </subcellularLocation>
</comment>
<evidence type="ECO:0000313" key="12">
    <source>
        <dbReference type="EMBL" id="KAL3864391.1"/>
    </source>
</evidence>
<dbReference type="PANTHER" id="PTHR45695:SF37">
    <property type="entry name" value="FREE FATTY ACID RECEPTOR 4-LIKE"/>
    <property type="match status" value="1"/>
</dbReference>
<evidence type="ECO:0000256" key="10">
    <source>
        <dbReference type="SAM" id="Phobius"/>
    </source>
</evidence>
<dbReference type="CDD" id="cd00637">
    <property type="entry name" value="7tm_classA_rhodopsin-like"/>
    <property type="match status" value="1"/>
</dbReference>
<feature type="transmembrane region" description="Helical" evidence="10">
    <location>
        <begin position="244"/>
        <end position="265"/>
    </location>
</feature>
<evidence type="ECO:0000256" key="4">
    <source>
        <dbReference type="ARBA" id="ARBA00022989"/>
    </source>
</evidence>
<gene>
    <name evidence="12" type="ORF">ACJMK2_006078</name>
</gene>
<evidence type="ECO:0000256" key="9">
    <source>
        <dbReference type="RuleBase" id="RU000688"/>
    </source>
</evidence>
<dbReference type="PROSITE" id="PS00237">
    <property type="entry name" value="G_PROTEIN_RECEP_F1_1"/>
    <property type="match status" value="1"/>
</dbReference>
<feature type="transmembrane region" description="Helical" evidence="10">
    <location>
        <begin position="33"/>
        <end position="55"/>
    </location>
</feature>
<dbReference type="SUPFAM" id="SSF81321">
    <property type="entry name" value="Family A G protein-coupled receptor-like"/>
    <property type="match status" value="1"/>
</dbReference>
<keyword evidence="5 9" id="KW-0297">G-protein coupled receptor</keyword>
<keyword evidence="8 9" id="KW-0807">Transducer</keyword>
<evidence type="ECO:0000256" key="1">
    <source>
        <dbReference type="ARBA" id="ARBA00004141"/>
    </source>
</evidence>
<dbReference type="Proteomes" id="UP001634394">
    <property type="component" value="Unassembled WGS sequence"/>
</dbReference>
<keyword evidence="3 9" id="KW-0812">Transmembrane</keyword>
<feature type="transmembrane region" description="Helical" evidence="10">
    <location>
        <begin position="106"/>
        <end position="124"/>
    </location>
</feature>
<evidence type="ECO:0000313" key="13">
    <source>
        <dbReference type="Proteomes" id="UP001634394"/>
    </source>
</evidence>
<evidence type="ECO:0000256" key="2">
    <source>
        <dbReference type="ARBA" id="ARBA00010663"/>
    </source>
</evidence>
<feature type="domain" description="G-protein coupled receptors family 1 profile" evidence="11">
    <location>
        <begin position="46"/>
        <end position="295"/>
    </location>
</feature>